<feature type="transmembrane region" description="Helical" evidence="2">
    <location>
        <begin position="117"/>
        <end position="139"/>
    </location>
</feature>
<feature type="region of interest" description="Disordered" evidence="1">
    <location>
        <begin position="147"/>
        <end position="181"/>
    </location>
</feature>
<dbReference type="AlphaFoldDB" id="A0A8K0TLW6"/>
<keyword evidence="4" id="KW-1185">Reference proteome</keyword>
<feature type="compositionally biased region" description="Polar residues" evidence="1">
    <location>
        <begin position="149"/>
        <end position="171"/>
    </location>
</feature>
<feature type="compositionally biased region" description="Pro residues" evidence="1">
    <location>
        <begin position="277"/>
        <end position="288"/>
    </location>
</feature>
<comment type="caution">
    <text evidence="3">The sequence shown here is derived from an EMBL/GenBank/DDBJ whole genome shotgun (WGS) entry which is preliminary data.</text>
</comment>
<keyword evidence="2" id="KW-1133">Transmembrane helix</keyword>
<sequence>MSPPINTMEGEWVQEPLGLRFVPKRPTLTRKFRPRALKLRQSTSQPPAEDVSDSESDSEGEIDSPSPTSSSFPAGATGSSDSDTQLDGASPSGITSRPVAQDGIDPMRQAQDPKMGIAFGVVGAASIVLCIGVGIWWLCRRSRKKKRASQNPSLASTQNPPVDPRSMQQANIPPDQLRRSPSSLMGELMEAAYDVENGQQDPYQQYAQTPQGYLDEKRYDPNQQLPILQPAPVAQPVVSESIASWVRRHNPLKLNPVSGRASIYSTAGTVTPRDLNGPPPAAAPPVPAVPSAYQSRDLPGDDDKELLVPPPLAVPARVASSHYSDQDQSPVSAYARNSGSWFHREHQEQQQQNAFNPRAPSMAMTERTESTWASWGGGVSRPQYQPEMPPETQQKGWIEKCVRLGGLR</sequence>
<keyword evidence="2" id="KW-0812">Transmembrane</keyword>
<feature type="region of interest" description="Disordered" evidence="1">
    <location>
        <begin position="1"/>
        <end position="108"/>
    </location>
</feature>
<evidence type="ECO:0000313" key="4">
    <source>
        <dbReference type="Proteomes" id="UP000813385"/>
    </source>
</evidence>
<keyword evidence="2" id="KW-0472">Membrane</keyword>
<dbReference type="CDD" id="cd12087">
    <property type="entry name" value="TM_EGFR-like"/>
    <property type="match status" value="1"/>
</dbReference>
<proteinExistence type="predicted"/>
<accession>A0A8K0TLW6</accession>
<evidence type="ECO:0000313" key="3">
    <source>
        <dbReference type="EMBL" id="KAH7366932.1"/>
    </source>
</evidence>
<feature type="compositionally biased region" description="Acidic residues" evidence="1">
    <location>
        <begin position="50"/>
        <end position="62"/>
    </location>
</feature>
<protein>
    <submittedName>
        <fullName evidence="3">Uncharacterized protein</fullName>
    </submittedName>
</protein>
<organism evidence="3 4">
    <name type="scientific">Plectosphaerella cucumerina</name>
    <dbReference type="NCBI Taxonomy" id="40658"/>
    <lineage>
        <taxon>Eukaryota</taxon>
        <taxon>Fungi</taxon>
        <taxon>Dikarya</taxon>
        <taxon>Ascomycota</taxon>
        <taxon>Pezizomycotina</taxon>
        <taxon>Sordariomycetes</taxon>
        <taxon>Hypocreomycetidae</taxon>
        <taxon>Glomerellales</taxon>
        <taxon>Plectosphaerellaceae</taxon>
        <taxon>Plectosphaerella</taxon>
    </lineage>
</organism>
<evidence type="ECO:0000256" key="2">
    <source>
        <dbReference type="SAM" id="Phobius"/>
    </source>
</evidence>
<dbReference type="Proteomes" id="UP000813385">
    <property type="component" value="Unassembled WGS sequence"/>
</dbReference>
<feature type="compositionally biased region" description="Basic residues" evidence="1">
    <location>
        <begin position="27"/>
        <end position="38"/>
    </location>
</feature>
<feature type="region of interest" description="Disordered" evidence="1">
    <location>
        <begin position="364"/>
        <end position="396"/>
    </location>
</feature>
<gene>
    <name evidence="3" type="ORF">B0T11DRAFT_49163</name>
</gene>
<dbReference type="OrthoDB" id="5238281at2759"/>
<feature type="compositionally biased region" description="Polar residues" evidence="1">
    <location>
        <begin position="68"/>
        <end position="95"/>
    </location>
</feature>
<dbReference type="EMBL" id="JAGPXD010000002">
    <property type="protein sequence ID" value="KAH7366932.1"/>
    <property type="molecule type" value="Genomic_DNA"/>
</dbReference>
<feature type="region of interest" description="Disordered" evidence="1">
    <location>
        <begin position="268"/>
        <end position="300"/>
    </location>
</feature>
<evidence type="ECO:0000256" key="1">
    <source>
        <dbReference type="SAM" id="MobiDB-lite"/>
    </source>
</evidence>
<reference evidence="3" key="1">
    <citation type="journal article" date="2021" name="Nat. Commun.">
        <title>Genetic determinants of endophytism in the Arabidopsis root mycobiome.</title>
        <authorList>
            <person name="Mesny F."/>
            <person name="Miyauchi S."/>
            <person name="Thiergart T."/>
            <person name="Pickel B."/>
            <person name="Atanasova L."/>
            <person name="Karlsson M."/>
            <person name="Huettel B."/>
            <person name="Barry K.W."/>
            <person name="Haridas S."/>
            <person name="Chen C."/>
            <person name="Bauer D."/>
            <person name="Andreopoulos W."/>
            <person name="Pangilinan J."/>
            <person name="LaButti K."/>
            <person name="Riley R."/>
            <person name="Lipzen A."/>
            <person name="Clum A."/>
            <person name="Drula E."/>
            <person name="Henrissat B."/>
            <person name="Kohler A."/>
            <person name="Grigoriev I.V."/>
            <person name="Martin F.M."/>
            <person name="Hacquard S."/>
        </authorList>
    </citation>
    <scope>NUCLEOTIDE SEQUENCE</scope>
    <source>
        <strain evidence="3">MPI-CAGE-AT-0016</strain>
    </source>
</reference>
<name>A0A8K0TLW6_9PEZI</name>